<sequence>MASVDFRERQLTLKLVYYGPPLSGKTTNLRWIYGQVDRVNRGRMMTLDTKDDRTVFFDLLPIFFRQSGLSFRLKIYTVPGQPMHEVTRRLVLKSVDGIAFIGDSQPELQQSNRESYENLLKNLETLGLSNAPIVLQYNKRDLPGILPEEQLSRFGRGAEEPVYYASALTGEGVFETFFHLLERTWDSVDAKMGLTRSFGIQRESFIDAVRRHVAAAARPA</sequence>
<name>D0LKP2_HALO1</name>
<evidence type="ECO:0000313" key="1">
    <source>
        <dbReference type="EMBL" id="ACY15090.1"/>
    </source>
</evidence>
<dbReference type="SUPFAM" id="SSF52540">
    <property type="entry name" value="P-loop containing nucleoside triphosphate hydrolases"/>
    <property type="match status" value="1"/>
</dbReference>
<dbReference type="KEGG" id="hoh:Hoch_2556"/>
<dbReference type="CDD" id="cd00882">
    <property type="entry name" value="Ras_like_GTPase"/>
    <property type="match status" value="1"/>
</dbReference>
<protein>
    <recommendedName>
        <fullName evidence="3">MglA protein</fullName>
    </recommendedName>
</protein>
<gene>
    <name evidence="1" type="ordered locus">Hoch_2556</name>
</gene>
<dbReference type="eggNOG" id="COG1100">
    <property type="taxonomic scope" value="Bacteria"/>
</dbReference>
<reference evidence="1 2" key="1">
    <citation type="journal article" date="2010" name="Stand. Genomic Sci.">
        <title>Complete genome sequence of Haliangium ochraceum type strain (SMP-2).</title>
        <authorList>
            <consortium name="US DOE Joint Genome Institute (JGI-PGF)"/>
            <person name="Ivanova N."/>
            <person name="Daum C."/>
            <person name="Lang E."/>
            <person name="Abt B."/>
            <person name="Kopitz M."/>
            <person name="Saunders E."/>
            <person name="Lapidus A."/>
            <person name="Lucas S."/>
            <person name="Glavina Del Rio T."/>
            <person name="Nolan M."/>
            <person name="Tice H."/>
            <person name="Copeland A."/>
            <person name="Cheng J.F."/>
            <person name="Chen F."/>
            <person name="Bruce D."/>
            <person name="Goodwin L."/>
            <person name="Pitluck S."/>
            <person name="Mavromatis K."/>
            <person name="Pati A."/>
            <person name="Mikhailova N."/>
            <person name="Chen A."/>
            <person name="Palaniappan K."/>
            <person name="Land M."/>
            <person name="Hauser L."/>
            <person name="Chang Y.J."/>
            <person name="Jeffries C.D."/>
            <person name="Detter J.C."/>
            <person name="Brettin T."/>
            <person name="Rohde M."/>
            <person name="Goker M."/>
            <person name="Bristow J."/>
            <person name="Markowitz V."/>
            <person name="Eisen J.A."/>
            <person name="Hugenholtz P."/>
            <person name="Kyrpides N.C."/>
            <person name="Klenk H.P."/>
        </authorList>
    </citation>
    <scope>NUCLEOTIDE SEQUENCE [LARGE SCALE GENOMIC DNA]</scope>
    <source>
        <strain evidence="2">DSM 14365 / CIP 107738 / JCM 11303 / AJ 13395 / SMP-2</strain>
    </source>
</reference>
<evidence type="ECO:0008006" key="3">
    <source>
        <dbReference type="Google" id="ProtNLM"/>
    </source>
</evidence>
<dbReference type="RefSeq" id="WP_012827698.1">
    <property type="nucleotide sequence ID" value="NC_013440.1"/>
</dbReference>
<keyword evidence="2" id="KW-1185">Reference proteome</keyword>
<dbReference type="InterPro" id="IPR027417">
    <property type="entry name" value="P-loop_NTPase"/>
</dbReference>
<dbReference type="PANTHER" id="PTHR42708">
    <property type="entry name" value="ATP/GTP-BINDING PROTEIN-RELATED"/>
    <property type="match status" value="1"/>
</dbReference>
<dbReference type="AlphaFoldDB" id="D0LKP2"/>
<dbReference type="STRING" id="502025.Hoch_2556"/>
<evidence type="ECO:0000313" key="2">
    <source>
        <dbReference type="Proteomes" id="UP000001880"/>
    </source>
</evidence>
<dbReference type="EMBL" id="CP001804">
    <property type="protein sequence ID" value="ACY15090.1"/>
    <property type="molecule type" value="Genomic_DNA"/>
</dbReference>
<dbReference type="Proteomes" id="UP000001880">
    <property type="component" value="Chromosome"/>
</dbReference>
<dbReference type="Gene3D" id="3.40.50.300">
    <property type="entry name" value="P-loop containing nucleotide triphosphate hydrolases"/>
    <property type="match status" value="1"/>
</dbReference>
<organism evidence="1 2">
    <name type="scientific">Haliangium ochraceum (strain DSM 14365 / JCM 11303 / SMP-2)</name>
    <dbReference type="NCBI Taxonomy" id="502025"/>
    <lineage>
        <taxon>Bacteria</taxon>
        <taxon>Pseudomonadati</taxon>
        <taxon>Myxococcota</taxon>
        <taxon>Polyangia</taxon>
        <taxon>Haliangiales</taxon>
        <taxon>Kofleriaceae</taxon>
        <taxon>Haliangium</taxon>
    </lineage>
</organism>
<dbReference type="HOGENOM" id="CLU_077110_0_0_7"/>
<dbReference type="PANTHER" id="PTHR42708:SF1">
    <property type="entry name" value="GLIDING MOTILITY PROTEIN MGLA"/>
    <property type="match status" value="1"/>
</dbReference>
<proteinExistence type="predicted"/>
<accession>D0LKP2</accession>
<dbReference type="OrthoDB" id="9779858at2"/>
<dbReference type="InterPro" id="IPR052705">
    <property type="entry name" value="Gliding_Motility_GTPase"/>
</dbReference>